<organism evidence="2 3">
    <name type="scientific">Prevotella nigrescens CC14M</name>
    <dbReference type="NCBI Taxonomy" id="1073366"/>
    <lineage>
        <taxon>Bacteria</taxon>
        <taxon>Pseudomonadati</taxon>
        <taxon>Bacteroidota</taxon>
        <taxon>Bacteroidia</taxon>
        <taxon>Bacteroidales</taxon>
        <taxon>Prevotellaceae</taxon>
        <taxon>Prevotella</taxon>
    </lineage>
</organism>
<dbReference type="OrthoDB" id="9803736at2"/>
<sequence>MKKENLNYTPSVYDDLYYELTGEYLAKEGTAYEKITAAVIGILTSKGVVHDTKIRGLSGTLYQIDGLVDQIIMIEAKDYQKRNSKVPRSDLQKQEGALSDLPNIDKGFFASATSFTKPALQYAKGSNTNPMQKPILPFNIRKSIDEDKKNRIETIKVRFDCMWPEFRPNEFKIIFPNNDIEEKLKTACMNSKEPLRIDTLYDSDGHFFKTIEDLTKEQQPKITEGEQVIYGEFSINAYIKFQSNLYKISGISYVADVVHLLDDFEVKKEGDAIILAKCSDLNIDKLITDNELKRALRCL</sequence>
<proteinExistence type="predicted"/>
<dbReference type="AlphaFoldDB" id="V8C7K4"/>
<keyword evidence="3" id="KW-1185">Reference proteome</keyword>
<dbReference type="InterPro" id="IPR007560">
    <property type="entry name" value="Restrct_endonuc_IV_Mrr"/>
</dbReference>
<dbReference type="Gene3D" id="3.40.1350.10">
    <property type="match status" value="1"/>
</dbReference>
<dbReference type="SUPFAM" id="SSF52980">
    <property type="entry name" value="Restriction endonuclease-like"/>
    <property type="match status" value="1"/>
</dbReference>
<dbReference type="GO" id="GO:0004519">
    <property type="term" value="F:endonuclease activity"/>
    <property type="evidence" value="ECO:0007669"/>
    <property type="project" value="InterPro"/>
</dbReference>
<dbReference type="InterPro" id="IPR011856">
    <property type="entry name" value="tRNA_endonuc-like_dom_sf"/>
</dbReference>
<dbReference type="Proteomes" id="UP000018727">
    <property type="component" value="Unassembled WGS sequence"/>
</dbReference>
<accession>V8C7K4</accession>
<gene>
    <name evidence="2" type="ORF">HMPREF1173_02608</name>
</gene>
<evidence type="ECO:0000259" key="1">
    <source>
        <dbReference type="Pfam" id="PF04471"/>
    </source>
</evidence>
<dbReference type="InterPro" id="IPR011335">
    <property type="entry name" value="Restrct_endonuc-II-like"/>
</dbReference>
<comment type="caution">
    <text evidence="2">The sequence shown here is derived from an EMBL/GenBank/DDBJ whole genome shotgun (WGS) entry which is preliminary data.</text>
</comment>
<dbReference type="GO" id="GO:0003677">
    <property type="term" value="F:DNA binding"/>
    <property type="evidence" value="ECO:0007669"/>
    <property type="project" value="InterPro"/>
</dbReference>
<dbReference type="Pfam" id="PF04471">
    <property type="entry name" value="Mrr_cat"/>
    <property type="match status" value="1"/>
</dbReference>
<reference evidence="2 3" key="1">
    <citation type="submission" date="2013-10" db="EMBL/GenBank/DDBJ databases">
        <title>The Genome Sequence of Prevotella nigrescens CC14M.</title>
        <authorList>
            <consortium name="The Broad Institute Genomics Platform"/>
            <person name="Earl A."/>
            <person name="Allen-Vercoe E."/>
            <person name="Daigneault M."/>
            <person name="Young S.K."/>
            <person name="Zeng Q."/>
            <person name="Gargeya S."/>
            <person name="Fitzgerald M."/>
            <person name="Abouelleil A."/>
            <person name="Alvarado L."/>
            <person name="Chapman S.B."/>
            <person name="Gainer-Dewar J."/>
            <person name="Goldberg J."/>
            <person name="Griggs A."/>
            <person name="Gujja S."/>
            <person name="Hansen M."/>
            <person name="Howarth C."/>
            <person name="Imamovic A."/>
            <person name="Ireland A."/>
            <person name="Larimer J."/>
            <person name="McCowan C."/>
            <person name="Murphy C."/>
            <person name="Pearson M."/>
            <person name="Poon T.W."/>
            <person name="Priest M."/>
            <person name="Roberts A."/>
            <person name="Saif S."/>
            <person name="Shea T."/>
            <person name="Sykes S."/>
            <person name="Wortman J."/>
            <person name="Nusbaum C."/>
            <person name="Birren B."/>
        </authorList>
    </citation>
    <scope>NUCLEOTIDE SEQUENCE [LARGE SCALE GENOMIC DNA]</scope>
    <source>
        <strain evidence="2 3">CC14M</strain>
    </source>
</reference>
<dbReference type="RefSeq" id="WP_023926617.1">
    <property type="nucleotide sequence ID" value="NZ_KI669437.1"/>
</dbReference>
<dbReference type="PATRIC" id="fig|1073366.3.peg.2670"/>
<evidence type="ECO:0000313" key="2">
    <source>
        <dbReference type="EMBL" id="ETD22990.1"/>
    </source>
</evidence>
<dbReference type="EMBL" id="AZJH01000049">
    <property type="protein sequence ID" value="ETD22990.1"/>
    <property type="molecule type" value="Genomic_DNA"/>
</dbReference>
<dbReference type="HOGENOM" id="CLU_930199_0_0_10"/>
<evidence type="ECO:0000313" key="3">
    <source>
        <dbReference type="Proteomes" id="UP000018727"/>
    </source>
</evidence>
<feature type="domain" description="Restriction endonuclease type IV Mrr" evidence="1">
    <location>
        <begin position="54"/>
        <end position="127"/>
    </location>
</feature>
<dbReference type="GO" id="GO:0009307">
    <property type="term" value="P:DNA restriction-modification system"/>
    <property type="evidence" value="ECO:0007669"/>
    <property type="project" value="InterPro"/>
</dbReference>
<name>V8C7K4_9BACT</name>
<protein>
    <recommendedName>
        <fullName evidence="1">Restriction endonuclease type IV Mrr domain-containing protein</fullName>
    </recommendedName>
</protein>